<comment type="subcellular location">
    <subcellularLocation>
        <location evidence="1">Membrane</location>
        <topology evidence="1">Multi-pass membrane protein</topology>
    </subcellularLocation>
</comment>
<dbReference type="GO" id="GO:0016020">
    <property type="term" value="C:membrane"/>
    <property type="evidence" value="ECO:0007669"/>
    <property type="project" value="UniProtKB-SubCell"/>
</dbReference>
<protein>
    <submittedName>
        <fullName evidence="9">Spore germination protein A2</fullName>
    </submittedName>
</protein>
<evidence type="ECO:0000256" key="4">
    <source>
        <dbReference type="ARBA" id="ARBA00022544"/>
    </source>
</evidence>
<comment type="caution">
    <text evidence="9">The sequence shown here is derived from an EMBL/GenBank/DDBJ whole genome shotgun (WGS) entry which is preliminary data.</text>
</comment>
<dbReference type="AlphaFoldDB" id="A0A2T0B934"/>
<dbReference type="PANTHER" id="PTHR34975">
    <property type="entry name" value="SPORE GERMINATION PROTEIN A2"/>
    <property type="match status" value="1"/>
</dbReference>
<feature type="transmembrane region" description="Helical" evidence="8">
    <location>
        <begin position="271"/>
        <end position="291"/>
    </location>
</feature>
<feature type="transmembrane region" description="Helical" evidence="8">
    <location>
        <begin position="147"/>
        <end position="167"/>
    </location>
</feature>
<evidence type="ECO:0000256" key="8">
    <source>
        <dbReference type="SAM" id="Phobius"/>
    </source>
</evidence>
<organism evidence="9 10">
    <name type="scientific">Clostridium liquoris</name>
    <dbReference type="NCBI Taxonomy" id="1289519"/>
    <lineage>
        <taxon>Bacteria</taxon>
        <taxon>Bacillati</taxon>
        <taxon>Bacillota</taxon>
        <taxon>Clostridia</taxon>
        <taxon>Eubacteriales</taxon>
        <taxon>Clostridiaceae</taxon>
        <taxon>Clostridium</taxon>
    </lineage>
</organism>
<dbReference type="InterPro" id="IPR004761">
    <property type="entry name" value="Spore_GerAB"/>
</dbReference>
<feature type="transmembrane region" description="Helical" evidence="8">
    <location>
        <begin position="118"/>
        <end position="135"/>
    </location>
</feature>
<evidence type="ECO:0000256" key="7">
    <source>
        <dbReference type="ARBA" id="ARBA00023136"/>
    </source>
</evidence>
<name>A0A2T0B934_9CLOT</name>
<feature type="transmembrane region" description="Helical" evidence="8">
    <location>
        <begin position="220"/>
        <end position="240"/>
    </location>
</feature>
<dbReference type="Gene3D" id="1.20.1740.10">
    <property type="entry name" value="Amino acid/polyamine transporter I"/>
    <property type="match status" value="1"/>
</dbReference>
<keyword evidence="3" id="KW-0813">Transport</keyword>
<evidence type="ECO:0000256" key="5">
    <source>
        <dbReference type="ARBA" id="ARBA00022692"/>
    </source>
</evidence>
<dbReference type="PANTHER" id="PTHR34975:SF2">
    <property type="entry name" value="SPORE GERMINATION PROTEIN A2"/>
    <property type="match status" value="1"/>
</dbReference>
<proteinExistence type="inferred from homology"/>
<accession>A0A2T0B934</accession>
<feature type="transmembrane region" description="Helical" evidence="8">
    <location>
        <begin position="40"/>
        <end position="58"/>
    </location>
</feature>
<evidence type="ECO:0000313" key="10">
    <source>
        <dbReference type="Proteomes" id="UP000239706"/>
    </source>
</evidence>
<keyword evidence="5 8" id="KW-0812">Transmembrane</keyword>
<feature type="transmembrane region" description="Helical" evidence="8">
    <location>
        <begin position="334"/>
        <end position="354"/>
    </location>
</feature>
<evidence type="ECO:0000256" key="3">
    <source>
        <dbReference type="ARBA" id="ARBA00022448"/>
    </source>
</evidence>
<keyword evidence="4" id="KW-0309">Germination</keyword>
<feature type="transmembrane region" description="Helical" evidence="8">
    <location>
        <begin position="303"/>
        <end position="322"/>
    </location>
</feature>
<dbReference type="Proteomes" id="UP000239706">
    <property type="component" value="Unassembled WGS sequence"/>
</dbReference>
<sequence length="366" mass="41850">MNNKDIVSSYGLFATLVVTIIGVNVFSYPNELANLVGGDGWLVILLSGIIAYILISFICKAEKNNGYSHIYEILENRFGKIIAILVGLELTWYSTFFISMGLRTFTEEIKMYLLEQTPTEFIFLVTILMGTYLVRGEIDNLIKFNEISFWLMFIPVILVLIFSIYHVDFTNILPAFNNPPNSYAKGIIASINRFMGFQILFLIIPFVKDKKSINKVARKGIWFVVVFYIAVFILTVGVFGQNQTKILLWPVITMVKYINIPGSFIERWEGIIMSIWIIFYFTTFTNHYYFASDLLKKIFKFKDIKLSAAIIVPFIYLIALYPKNIAEAYVLTSKYSPIFFLINLIILPIALLLVSSSKKGGNGNSR</sequence>
<evidence type="ECO:0000256" key="2">
    <source>
        <dbReference type="ARBA" id="ARBA00007998"/>
    </source>
</evidence>
<reference evidence="9 10" key="1">
    <citation type="submission" date="2018-03" db="EMBL/GenBank/DDBJ databases">
        <title>Genome sequence of Clostridium liquoris DSM 100320.</title>
        <authorList>
            <person name="Poehlein A."/>
            <person name="Daniel R."/>
        </authorList>
    </citation>
    <scope>NUCLEOTIDE SEQUENCE [LARGE SCALE GENOMIC DNA]</scope>
    <source>
        <strain evidence="9 10">DSM 100320</strain>
    </source>
</reference>
<feature type="transmembrane region" description="Helical" evidence="8">
    <location>
        <begin position="7"/>
        <end position="28"/>
    </location>
</feature>
<comment type="similarity">
    <text evidence="2">Belongs to the amino acid-polyamine-organocation (APC) superfamily. Spore germination protein (SGP) (TC 2.A.3.9) family.</text>
</comment>
<dbReference type="Pfam" id="PF03845">
    <property type="entry name" value="Spore_permease"/>
    <property type="match status" value="1"/>
</dbReference>
<dbReference type="GO" id="GO:0009847">
    <property type="term" value="P:spore germination"/>
    <property type="evidence" value="ECO:0007669"/>
    <property type="project" value="InterPro"/>
</dbReference>
<evidence type="ECO:0000256" key="1">
    <source>
        <dbReference type="ARBA" id="ARBA00004141"/>
    </source>
</evidence>
<dbReference type="EMBL" id="PVXO01000006">
    <property type="protein sequence ID" value="PRR80406.1"/>
    <property type="molecule type" value="Genomic_DNA"/>
</dbReference>
<keyword evidence="7 8" id="KW-0472">Membrane</keyword>
<evidence type="ECO:0000256" key="6">
    <source>
        <dbReference type="ARBA" id="ARBA00022989"/>
    </source>
</evidence>
<dbReference type="NCBIfam" id="TIGR00912">
    <property type="entry name" value="2A0309"/>
    <property type="match status" value="1"/>
</dbReference>
<keyword evidence="10" id="KW-1185">Reference proteome</keyword>
<keyword evidence="6 8" id="KW-1133">Transmembrane helix</keyword>
<evidence type="ECO:0000313" key="9">
    <source>
        <dbReference type="EMBL" id="PRR80406.1"/>
    </source>
</evidence>
<feature type="transmembrane region" description="Helical" evidence="8">
    <location>
        <begin position="187"/>
        <end position="208"/>
    </location>
</feature>
<feature type="transmembrane region" description="Helical" evidence="8">
    <location>
        <begin position="78"/>
        <end position="98"/>
    </location>
</feature>
<gene>
    <name evidence="9" type="primary">gerAB</name>
    <name evidence="9" type="ORF">CLLI_02870</name>
</gene>